<evidence type="ECO:0000256" key="5">
    <source>
        <dbReference type="SAM" id="MobiDB-lite"/>
    </source>
</evidence>
<keyword evidence="1" id="KW-0808">Transferase</keyword>
<dbReference type="Proteomes" id="UP000539313">
    <property type="component" value="Unassembled WGS sequence"/>
</dbReference>
<dbReference type="InterPro" id="IPR008271">
    <property type="entry name" value="Ser/Thr_kinase_AS"/>
</dbReference>
<feature type="region of interest" description="Disordered" evidence="5">
    <location>
        <begin position="289"/>
        <end position="319"/>
    </location>
</feature>
<accession>A0A7W3MTT7</accession>
<dbReference type="InterPro" id="IPR000719">
    <property type="entry name" value="Prot_kinase_dom"/>
</dbReference>
<evidence type="ECO:0000256" key="6">
    <source>
        <dbReference type="SAM" id="Phobius"/>
    </source>
</evidence>
<dbReference type="Gene3D" id="3.30.200.20">
    <property type="entry name" value="Phosphorylase Kinase, domain 1"/>
    <property type="match status" value="1"/>
</dbReference>
<feature type="transmembrane region" description="Helical" evidence="6">
    <location>
        <begin position="325"/>
        <end position="349"/>
    </location>
</feature>
<dbReference type="SUPFAM" id="SSF56112">
    <property type="entry name" value="Protein kinase-like (PK-like)"/>
    <property type="match status" value="1"/>
</dbReference>
<proteinExistence type="predicted"/>
<sequence>MTSLRPLRANDPRQVGGFALQGRLGEGGQGTVYLGVGADGERAAVKVLHRSPDEDPAMRRQFEREMTAVRRVAPFCTARILAADPGGDPPYVVSEYIDGPSLREAVERGGVLAGTDLDRLAIATATALAAIHEAGVVHRDFKPGNVLLGQDGPRVIDFGVARPMDASTATASGAVGTPAYMAPEQLAGASAGTAMDMFAWACTIAYAANGVPPFGHSSLPSVINRILNDAPDLGALRGPLRDLVAACLAKDPALRPTARQVLTTLLGDADRTVADSPAGLLEAGMTAARGPWTAVPPPSSPPSPMPDGPYRQPTVPRRPGERNRLLPVAAAVLAVLVLAAAAFGGALWWNGRDRAQAGSEGADPSQSAGPASQGTRLLRSPRIGLEIWQNGALAPMDFADRDLPSVRVTMRRAPFELRFPKPPADVPVRICAWTDSSVFDLEDGADVTPHTCMGAGRGLADTAFGSATLYLNNEGHNHLVGDRVATHSAQQDKVLFSVLHQEGREIPLADFEGTLYLTVFIDKNADGRFNAVRPRAEYEYLILTL</sequence>
<keyword evidence="2" id="KW-0547">Nucleotide-binding</keyword>
<dbReference type="GO" id="GO:0004674">
    <property type="term" value="F:protein serine/threonine kinase activity"/>
    <property type="evidence" value="ECO:0007669"/>
    <property type="project" value="TreeGrafter"/>
</dbReference>
<evidence type="ECO:0000256" key="1">
    <source>
        <dbReference type="ARBA" id="ARBA00022679"/>
    </source>
</evidence>
<keyword evidence="3" id="KW-0418">Kinase</keyword>
<evidence type="ECO:0000313" key="8">
    <source>
        <dbReference type="EMBL" id="MBA9001782.1"/>
    </source>
</evidence>
<evidence type="ECO:0000256" key="3">
    <source>
        <dbReference type="ARBA" id="ARBA00022777"/>
    </source>
</evidence>
<reference evidence="8 9" key="1">
    <citation type="submission" date="2020-08" db="EMBL/GenBank/DDBJ databases">
        <title>Sequencing the genomes of 1000 actinobacteria strains.</title>
        <authorList>
            <person name="Klenk H.-P."/>
        </authorList>
    </citation>
    <scope>NUCLEOTIDE SEQUENCE [LARGE SCALE GENOMIC DNA]</scope>
    <source>
        <strain evidence="8 9">DSM 45823</strain>
    </source>
</reference>
<dbReference type="AlphaFoldDB" id="A0A7W3MTT7"/>
<keyword evidence="6" id="KW-1133">Transmembrane helix</keyword>
<dbReference type="CDD" id="cd14014">
    <property type="entry name" value="STKc_PknB_like"/>
    <property type="match status" value="1"/>
</dbReference>
<evidence type="ECO:0000259" key="7">
    <source>
        <dbReference type="PROSITE" id="PS50011"/>
    </source>
</evidence>
<name>A0A7W3MTT7_9ACTN</name>
<feature type="compositionally biased region" description="Polar residues" evidence="5">
    <location>
        <begin position="364"/>
        <end position="375"/>
    </location>
</feature>
<dbReference type="PANTHER" id="PTHR43289:SF34">
    <property type="entry name" value="SERINE_THREONINE-PROTEIN KINASE YBDM-RELATED"/>
    <property type="match status" value="1"/>
</dbReference>
<keyword evidence="6" id="KW-0472">Membrane</keyword>
<evidence type="ECO:0000256" key="2">
    <source>
        <dbReference type="ARBA" id="ARBA00022741"/>
    </source>
</evidence>
<feature type="domain" description="Protein kinase" evidence="7">
    <location>
        <begin position="18"/>
        <end position="266"/>
    </location>
</feature>
<comment type="caution">
    <text evidence="8">The sequence shown here is derived from an EMBL/GenBank/DDBJ whole genome shotgun (WGS) entry which is preliminary data.</text>
</comment>
<evidence type="ECO:0000256" key="4">
    <source>
        <dbReference type="ARBA" id="ARBA00022840"/>
    </source>
</evidence>
<dbReference type="PROSITE" id="PS50011">
    <property type="entry name" value="PROTEIN_KINASE_DOM"/>
    <property type="match status" value="1"/>
</dbReference>
<dbReference type="PANTHER" id="PTHR43289">
    <property type="entry name" value="MITOGEN-ACTIVATED PROTEIN KINASE KINASE KINASE 20-RELATED"/>
    <property type="match status" value="1"/>
</dbReference>
<keyword evidence="9" id="KW-1185">Reference proteome</keyword>
<dbReference type="GO" id="GO:0005524">
    <property type="term" value="F:ATP binding"/>
    <property type="evidence" value="ECO:0007669"/>
    <property type="project" value="UniProtKB-KW"/>
</dbReference>
<dbReference type="InterPro" id="IPR011009">
    <property type="entry name" value="Kinase-like_dom_sf"/>
</dbReference>
<dbReference type="EMBL" id="JACJII010000001">
    <property type="protein sequence ID" value="MBA9001782.1"/>
    <property type="molecule type" value="Genomic_DNA"/>
</dbReference>
<keyword evidence="4" id="KW-0067">ATP-binding</keyword>
<evidence type="ECO:0000313" key="9">
    <source>
        <dbReference type="Proteomes" id="UP000539313"/>
    </source>
</evidence>
<dbReference type="Gene3D" id="1.10.510.10">
    <property type="entry name" value="Transferase(Phosphotransferase) domain 1"/>
    <property type="match status" value="1"/>
</dbReference>
<gene>
    <name evidence="8" type="ORF">HNR21_000664</name>
</gene>
<keyword evidence="6" id="KW-0812">Transmembrane</keyword>
<dbReference type="Pfam" id="PF00069">
    <property type="entry name" value="Pkinase"/>
    <property type="match status" value="1"/>
</dbReference>
<feature type="compositionally biased region" description="Pro residues" evidence="5">
    <location>
        <begin position="294"/>
        <end position="307"/>
    </location>
</feature>
<dbReference type="RefSeq" id="WP_182703983.1">
    <property type="nucleotide sequence ID" value="NZ_JACJII010000001.1"/>
</dbReference>
<protein>
    <recommendedName>
        <fullName evidence="7">Protein kinase domain-containing protein</fullName>
    </recommendedName>
</protein>
<dbReference type="PROSITE" id="PS00108">
    <property type="entry name" value="PROTEIN_KINASE_ST"/>
    <property type="match status" value="1"/>
</dbReference>
<feature type="region of interest" description="Disordered" evidence="5">
    <location>
        <begin position="355"/>
        <end position="376"/>
    </location>
</feature>
<organism evidence="8 9">
    <name type="scientific">Thermomonospora cellulosilytica</name>
    <dbReference type="NCBI Taxonomy" id="1411118"/>
    <lineage>
        <taxon>Bacteria</taxon>
        <taxon>Bacillati</taxon>
        <taxon>Actinomycetota</taxon>
        <taxon>Actinomycetes</taxon>
        <taxon>Streptosporangiales</taxon>
        <taxon>Thermomonosporaceae</taxon>
        <taxon>Thermomonospora</taxon>
    </lineage>
</organism>